<dbReference type="Pfam" id="PF00326">
    <property type="entry name" value="Peptidase_S9"/>
    <property type="match status" value="1"/>
</dbReference>
<dbReference type="KEGG" id="gso:PH603_09130"/>
<evidence type="ECO:0000313" key="5">
    <source>
        <dbReference type="EMBL" id="WCL52700.1"/>
    </source>
</evidence>
<dbReference type="Gene3D" id="2.140.10.30">
    <property type="entry name" value="Dipeptidylpeptidase IV, N-terminal domain"/>
    <property type="match status" value="1"/>
</dbReference>
<keyword evidence="6" id="KW-1185">Reference proteome</keyword>
<reference evidence="5" key="1">
    <citation type="submission" date="2023-01" db="EMBL/GenBank/DDBJ databases">
        <title>The genome sequence of Kordiimonadaceae bacterium 6D33.</title>
        <authorList>
            <person name="Liu Y."/>
        </authorList>
    </citation>
    <scope>NUCLEOTIDE SEQUENCE</scope>
    <source>
        <strain evidence="5">6D33</strain>
    </source>
</reference>
<dbReference type="RefSeq" id="WP_289502048.1">
    <property type="nucleotide sequence ID" value="NZ_CP116805.1"/>
</dbReference>
<dbReference type="EMBL" id="CP116805">
    <property type="protein sequence ID" value="WCL52700.1"/>
    <property type="molecule type" value="Genomic_DNA"/>
</dbReference>
<dbReference type="SUPFAM" id="SSF53474">
    <property type="entry name" value="alpha/beta-Hydrolases"/>
    <property type="match status" value="1"/>
</dbReference>
<dbReference type="InterPro" id="IPR050278">
    <property type="entry name" value="Serine_Prot_S9B/DPPIV"/>
</dbReference>
<dbReference type="GO" id="GO:0008236">
    <property type="term" value="F:serine-type peptidase activity"/>
    <property type="evidence" value="ECO:0007669"/>
    <property type="project" value="InterPro"/>
</dbReference>
<evidence type="ECO:0000259" key="3">
    <source>
        <dbReference type="Pfam" id="PF00326"/>
    </source>
</evidence>
<gene>
    <name evidence="5" type="ORF">PH603_09130</name>
</gene>
<dbReference type="InterPro" id="IPR002469">
    <property type="entry name" value="Peptidase_S9B_N"/>
</dbReference>
<feature type="domain" description="Peptidase S9 prolyl oligopeptidase catalytic" evidence="3">
    <location>
        <begin position="543"/>
        <end position="737"/>
    </location>
</feature>
<keyword evidence="2" id="KW-0732">Signal</keyword>
<accession>A0AAE9XRP8</accession>
<sequence length="737" mass="81025">MIDRLAKAAVLAAMIGGGAMAAETDLTVERLEASPALSGPNVQGLKFSPDGKRLTFLRGSADEAARLDLWEYDLESGEASLLVDSAAMLDGAEEVLSEAEKARRERDRSLTGKSGIVSYDWNAAGDALLIPLGGDLYVLPVGGKARQLTATDAFEGDARFSPDGKYVSFVRDRDLYVVDVESGAETRLTTAESDTISNGMAEFAAAEELGRYSGYWWSPDSKTIAFARVDEAPVMVLQRYEVNDDGGVTSIEQRYPKAGTPNAEVSLGLAPIDGGATLWVNMGKDKDIYLARVNWAPDSKTLLVQRLSRDQETLDILRASAATGITDTLMSEKSDVWVNLTDDLTFLPDGRFVWTSERTGFRHVYLSNGVNGDLKQLTSGDWVVDSVLKVDADAGLVYFAGWMESPLEQHLYSVPLAGGQVRQVTLEEGWHDPVVGAGVFIDKFSSPDQPPQVMVRDLKEGTTRFAVIENKLDDSHPYAAFAANRARTEFGSFEVAGGTELHYRLYLPADFDASRQYPLILNPYGGPHGQRVKKSWSLDFNEILARRGYVVMVIDNRGMWNRGLKFEAAIKNAMGTVEIADQVAGVEHLVKEGYIDRERVGFWGWSYGGYMTLMALSQAPDVFKAGMAVAPVTDWRLYDTAYTERYLGMPDAPGDVYEKSSVFAHLGGLKGKLLLIHGMADDNVFFDNSVRLMGVLQTNIVPFELMTYPGKRHGIQGEAVRAHLWGRGLDFFERNLK</sequence>
<evidence type="ECO:0000259" key="4">
    <source>
        <dbReference type="Pfam" id="PF00930"/>
    </source>
</evidence>
<dbReference type="AlphaFoldDB" id="A0AAE9XRP8"/>
<keyword evidence="1" id="KW-0325">Glycoprotein</keyword>
<evidence type="ECO:0000313" key="6">
    <source>
        <dbReference type="Proteomes" id="UP001217500"/>
    </source>
</evidence>
<feature type="chain" id="PRO_5042231693" evidence="2">
    <location>
        <begin position="22"/>
        <end position="737"/>
    </location>
</feature>
<dbReference type="Gene3D" id="3.40.50.1820">
    <property type="entry name" value="alpha/beta hydrolase"/>
    <property type="match status" value="1"/>
</dbReference>
<dbReference type="PANTHER" id="PTHR11731:SF193">
    <property type="entry name" value="DIPEPTIDYL PEPTIDASE 9"/>
    <property type="match status" value="1"/>
</dbReference>
<dbReference type="SUPFAM" id="SSF82171">
    <property type="entry name" value="DPP6 N-terminal domain-like"/>
    <property type="match status" value="1"/>
</dbReference>
<dbReference type="Proteomes" id="UP001217500">
    <property type="component" value="Chromosome"/>
</dbReference>
<feature type="domain" description="Dipeptidylpeptidase IV N-terminal" evidence="4">
    <location>
        <begin position="139"/>
        <end position="451"/>
    </location>
</feature>
<proteinExistence type="predicted"/>
<dbReference type="FunFam" id="3.40.50.1820:FF:000003">
    <property type="entry name" value="Dipeptidyl peptidase 4"/>
    <property type="match status" value="1"/>
</dbReference>
<dbReference type="InterPro" id="IPR029058">
    <property type="entry name" value="AB_hydrolase_fold"/>
</dbReference>
<dbReference type="InterPro" id="IPR001375">
    <property type="entry name" value="Peptidase_S9_cat"/>
</dbReference>
<name>A0AAE9XRP8_9PROT</name>
<dbReference type="GO" id="GO:0006508">
    <property type="term" value="P:proteolysis"/>
    <property type="evidence" value="ECO:0007669"/>
    <property type="project" value="InterPro"/>
</dbReference>
<evidence type="ECO:0000256" key="1">
    <source>
        <dbReference type="ARBA" id="ARBA00023180"/>
    </source>
</evidence>
<evidence type="ECO:0000256" key="2">
    <source>
        <dbReference type="SAM" id="SignalP"/>
    </source>
</evidence>
<protein>
    <submittedName>
        <fullName evidence="5">S9 family peptidase</fullName>
    </submittedName>
</protein>
<dbReference type="Pfam" id="PF00930">
    <property type="entry name" value="DPPIV_N"/>
    <property type="match status" value="1"/>
</dbReference>
<feature type="signal peptide" evidence="2">
    <location>
        <begin position="1"/>
        <end position="21"/>
    </location>
</feature>
<organism evidence="5 6">
    <name type="scientific">Gimibacter soli</name>
    <dbReference type="NCBI Taxonomy" id="3024400"/>
    <lineage>
        <taxon>Bacteria</taxon>
        <taxon>Pseudomonadati</taxon>
        <taxon>Pseudomonadota</taxon>
        <taxon>Alphaproteobacteria</taxon>
        <taxon>Kordiimonadales</taxon>
        <taxon>Temperatibacteraceae</taxon>
        <taxon>Gimibacter</taxon>
    </lineage>
</organism>
<dbReference type="GO" id="GO:0008239">
    <property type="term" value="F:dipeptidyl-peptidase activity"/>
    <property type="evidence" value="ECO:0007669"/>
    <property type="project" value="TreeGrafter"/>
</dbReference>
<dbReference type="PANTHER" id="PTHR11731">
    <property type="entry name" value="PROTEASE FAMILY S9B,C DIPEPTIDYL-PEPTIDASE IV-RELATED"/>
    <property type="match status" value="1"/>
</dbReference>